<comment type="caution">
    <text evidence="8">The sequence shown here is derived from an EMBL/GenBank/DDBJ whole genome shotgun (WGS) entry which is preliminary data.</text>
</comment>
<feature type="transmembrane region" description="Helical" evidence="6">
    <location>
        <begin position="39"/>
        <end position="59"/>
    </location>
</feature>
<evidence type="ECO:0000313" key="9">
    <source>
        <dbReference type="Proteomes" id="UP000654304"/>
    </source>
</evidence>
<sequence>MTDKKKAEHQRTESQQTESASTAATLQSKSAARRYLQRGLLMLLLSLLLLLTLCAAAVWTQSGTRALFSLAHTLTQGRLSALEINGSLGSAFSMQRLQWQSKDLQLDIQGLEADWDSWSLWPARFELSRLHAASVAVATLTTPDPVVLPASLSLPVRLSLHDIAIGKLEIADLDAQGKHHPVQSFNGLRGKAAYANERYEADLQGSSALGQIKAKGSMLASAPFVVNAQAAVSTLAQDKLPALQISSTVKGNLSALDLVWQAGSVQTAENNAANAAQTQPASAQLQGSGTALITLFAPQLMAKAHVDLVHLDPSVWNAAAPKADLRILADIRPLAASAVQRPASQAVQASTSGPAKADSFSLQVSLQNNAVASLDQNGLPVQSLQAEAIWSGNSLQLQGLTARLPGDGKITGDGQLRWDQPWFADGKFVLSNINLQKLHQSLRAGQIRGEVHAKTDQAQRIRAEASLQDQGAKLQVQASYDIAKQLLSLPTLTLQAGLSQADARAELSFAGKQLFQTEVQIRDFDPAYWIAGPAGKISAHLKASGQLQQMAAEVKLDKLGGHYAGQTLDGSIQAQWLGKDKLKIPQADLQWGKNRLHADGAWGEKTDLLKFSLDAPELQALNPLWKMAALELSGSLKADGQLRGGLNHAAGQLDLQATQLELKRDNKRYALKTLQANLQATDALSGLLNADVRASGFKGDFPVLPGGVTPLVQDADKIQQLTLRLNGKRDAHTLRLELDFPDKRQLIAAMSGGFTDSTSAALRWNGQVTETELRGTPALRLLNPVSLELSADAFKTGRMQLQSPLMNLQVEQLEWAAGTLKTKGQIQDVRVVELINLFAPQDALTGNLRAQADWDVQLNQSARATLKLRRQSGDLRFNDPDGTGVPIALGIRDIQLALGTGNSAGAKNAAAGALSETLNLRLQADGTRLGQWQVDASTALAFVNGQWSLPGTAAISGIAKANVPDLEWLGPWINPGLVMKGRLNADAVLGGIIAHPDYQAHITGSGLELAFASEGLLLPNGVLDANIDGTHLRLNQLRFSNTVTMLPQHAQFKGMDLMGKRGEFSASGEIDIGKETGAIQARWQQFPMLQRKDRWLVVSGEASIVEAQNIWTLQGQLMADGAYFKLPKLPPPSLSSDVNVSRKSDKTAVKAAEPARKSLKTRVDVSFDMGPKFVFVGRGLDTGLAGKLRMRSTDGSPLQAIGTIRAVNGLYEGYGQQLAIERGILNFQGPPANPGLNVLALRQGLQNQVGVEVIGTVVSPQVRLFSDTAMSDAEKLSWLVLGRGSDQLASGDASLLMSAASAIFGGDGSRNVPRDIVQGLGFDEFSIGASGNAGSSHLPGQTIAGSTNSGNATNSADQVVSVGKRLMPGLVLSVERGLGDASGAIKLSWQLTRRITVTGRTGSESAIDVNYTFSFN</sequence>
<feature type="compositionally biased region" description="Polar residues" evidence="5">
    <location>
        <begin position="13"/>
        <end position="25"/>
    </location>
</feature>
<evidence type="ECO:0000256" key="6">
    <source>
        <dbReference type="SAM" id="Phobius"/>
    </source>
</evidence>
<dbReference type="RefSeq" id="WP_186903253.1">
    <property type="nucleotide sequence ID" value="NZ_JACOGD010000003.1"/>
</dbReference>
<feature type="region of interest" description="Disordered" evidence="5">
    <location>
        <begin position="1134"/>
        <end position="1153"/>
    </location>
</feature>
<dbReference type="InterPro" id="IPR007452">
    <property type="entry name" value="TamB_C"/>
</dbReference>
<gene>
    <name evidence="8" type="ORF">H8K43_07520</name>
</gene>
<keyword evidence="4 6" id="KW-0472">Membrane</keyword>
<name>A0ABR7A4D5_9BURK</name>
<keyword evidence="3 6" id="KW-1133">Transmembrane helix</keyword>
<evidence type="ECO:0000256" key="5">
    <source>
        <dbReference type="SAM" id="MobiDB-lite"/>
    </source>
</evidence>
<evidence type="ECO:0000256" key="4">
    <source>
        <dbReference type="ARBA" id="ARBA00023136"/>
    </source>
</evidence>
<dbReference type="PANTHER" id="PTHR36985">
    <property type="entry name" value="TRANSLOCATION AND ASSEMBLY MODULE SUBUNIT TAMB"/>
    <property type="match status" value="1"/>
</dbReference>
<evidence type="ECO:0000256" key="1">
    <source>
        <dbReference type="ARBA" id="ARBA00004167"/>
    </source>
</evidence>
<evidence type="ECO:0000256" key="2">
    <source>
        <dbReference type="ARBA" id="ARBA00022692"/>
    </source>
</evidence>
<feature type="region of interest" description="Disordered" evidence="5">
    <location>
        <begin position="1"/>
        <end position="25"/>
    </location>
</feature>
<reference evidence="8 9" key="1">
    <citation type="submission" date="2020-08" db="EMBL/GenBank/DDBJ databases">
        <title>Novel species isolated from subtropical streams in China.</title>
        <authorList>
            <person name="Lu H."/>
        </authorList>
    </citation>
    <scope>NUCLEOTIDE SEQUENCE [LARGE SCALE GENOMIC DNA]</scope>
    <source>
        <strain evidence="8 9">CY22W</strain>
    </source>
</reference>
<feature type="domain" description="Translocation and assembly module TamB C-terminal" evidence="7">
    <location>
        <begin position="1057"/>
        <end position="1415"/>
    </location>
</feature>
<protein>
    <submittedName>
        <fullName evidence="8">Translocation/assembly module TamB domain-containing protein</fullName>
    </submittedName>
</protein>
<evidence type="ECO:0000313" key="8">
    <source>
        <dbReference type="EMBL" id="MBC3931512.1"/>
    </source>
</evidence>
<feature type="compositionally biased region" description="Basic and acidic residues" evidence="5">
    <location>
        <begin position="1"/>
        <end position="12"/>
    </location>
</feature>
<dbReference type="Pfam" id="PF04357">
    <property type="entry name" value="TamB"/>
    <property type="match status" value="1"/>
</dbReference>
<keyword evidence="2 6" id="KW-0812">Transmembrane</keyword>
<keyword evidence="9" id="KW-1185">Reference proteome</keyword>
<accession>A0ABR7A4D5</accession>
<feature type="compositionally biased region" description="Basic and acidic residues" evidence="5">
    <location>
        <begin position="1140"/>
        <end position="1153"/>
    </location>
</feature>
<dbReference type="Proteomes" id="UP000654304">
    <property type="component" value="Unassembled WGS sequence"/>
</dbReference>
<dbReference type="EMBL" id="JACOGD010000003">
    <property type="protein sequence ID" value="MBC3931512.1"/>
    <property type="molecule type" value="Genomic_DNA"/>
</dbReference>
<comment type="subcellular location">
    <subcellularLocation>
        <location evidence="1">Membrane</location>
        <topology evidence="1">Single-pass membrane protein</topology>
    </subcellularLocation>
</comment>
<evidence type="ECO:0000259" key="7">
    <source>
        <dbReference type="Pfam" id="PF04357"/>
    </source>
</evidence>
<dbReference type="PANTHER" id="PTHR36985:SF1">
    <property type="entry name" value="TRANSLOCATION AND ASSEMBLY MODULE SUBUNIT TAMB"/>
    <property type="match status" value="1"/>
</dbReference>
<organism evidence="8 9">
    <name type="scientific">Undibacterium curvum</name>
    <dbReference type="NCBI Taxonomy" id="2762294"/>
    <lineage>
        <taxon>Bacteria</taxon>
        <taxon>Pseudomonadati</taxon>
        <taxon>Pseudomonadota</taxon>
        <taxon>Betaproteobacteria</taxon>
        <taxon>Burkholderiales</taxon>
        <taxon>Oxalobacteraceae</taxon>
        <taxon>Undibacterium</taxon>
    </lineage>
</organism>
<proteinExistence type="predicted"/>
<evidence type="ECO:0000256" key="3">
    <source>
        <dbReference type="ARBA" id="ARBA00022989"/>
    </source>
</evidence>